<proteinExistence type="predicted"/>
<feature type="coiled-coil region" evidence="1">
    <location>
        <begin position="162"/>
        <end position="260"/>
    </location>
</feature>
<keyword evidence="3" id="KW-1133">Transmembrane helix</keyword>
<feature type="domain" description="DUF7806" evidence="4">
    <location>
        <begin position="364"/>
        <end position="457"/>
    </location>
</feature>
<dbReference type="Proteomes" id="UP001630127">
    <property type="component" value="Unassembled WGS sequence"/>
</dbReference>
<dbReference type="Pfam" id="PF25091">
    <property type="entry name" value="DUF7806"/>
    <property type="match status" value="1"/>
</dbReference>
<keyword evidence="3" id="KW-0812">Transmembrane</keyword>
<name>A0ABD3AU69_9GENT</name>
<comment type="caution">
    <text evidence="5">The sequence shown here is derived from an EMBL/GenBank/DDBJ whole genome shotgun (WGS) entry which is preliminary data.</text>
</comment>
<organism evidence="5 6">
    <name type="scientific">Cinchona calisaya</name>
    <dbReference type="NCBI Taxonomy" id="153742"/>
    <lineage>
        <taxon>Eukaryota</taxon>
        <taxon>Viridiplantae</taxon>
        <taxon>Streptophyta</taxon>
        <taxon>Embryophyta</taxon>
        <taxon>Tracheophyta</taxon>
        <taxon>Spermatophyta</taxon>
        <taxon>Magnoliopsida</taxon>
        <taxon>eudicotyledons</taxon>
        <taxon>Gunneridae</taxon>
        <taxon>Pentapetalae</taxon>
        <taxon>asterids</taxon>
        <taxon>lamiids</taxon>
        <taxon>Gentianales</taxon>
        <taxon>Rubiaceae</taxon>
        <taxon>Cinchonoideae</taxon>
        <taxon>Cinchoneae</taxon>
        <taxon>Cinchona</taxon>
    </lineage>
</organism>
<keyword evidence="6" id="KW-1185">Reference proteome</keyword>
<evidence type="ECO:0000313" key="5">
    <source>
        <dbReference type="EMBL" id="KAL3534758.1"/>
    </source>
</evidence>
<accession>A0ABD3AU69</accession>
<keyword evidence="1" id="KW-0175">Coiled coil</keyword>
<evidence type="ECO:0000256" key="1">
    <source>
        <dbReference type="SAM" id="Coils"/>
    </source>
</evidence>
<dbReference type="PANTHER" id="PTHR35489:SF2">
    <property type="entry name" value="TITAN9"/>
    <property type="match status" value="1"/>
</dbReference>
<keyword evidence="3" id="KW-0472">Membrane</keyword>
<dbReference type="AlphaFoldDB" id="A0ABD3AU69"/>
<dbReference type="EMBL" id="JBJUIK010000002">
    <property type="protein sequence ID" value="KAL3534758.1"/>
    <property type="molecule type" value="Genomic_DNA"/>
</dbReference>
<feature type="transmembrane region" description="Helical" evidence="3">
    <location>
        <begin position="117"/>
        <end position="137"/>
    </location>
</feature>
<evidence type="ECO:0000256" key="2">
    <source>
        <dbReference type="SAM" id="MobiDB-lite"/>
    </source>
</evidence>
<feature type="region of interest" description="Disordered" evidence="2">
    <location>
        <begin position="265"/>
        <end position="284"/>
    </location>
</feature>
<feature type="compositionally biased region" description="Basic and acidic residues" evidence="2">
    <location>
        <begin position="308"/>
        <end position="337"/>
    </location>
</feature>
<protein>
    <recommendedName>
        <fullName evidence="4">DUF7806 domain-containing protein</fullName>
    </recommendedName>
</protein>
<evidence type="ECO:0000313" key="6">
    <source>
        <dbReference type="Proteomes" id="UP001630127"/>
    </source>
</evidence>
<gene>
    <name evidence="5" type="ORF">ACH5RR_003219</name>
</gene>
<evidence type="ECO:0000259" key="4">
    <source>
        <dbReference type="Pfam" id="PF25091"/>
    </source>
</evidence>
<feature type="region of interest" description="Disordered" evidence="2">
    <location>
        <begin position="299"/>
        <end position="346"/>
    </location>
</feature>
<dbReference type="InterPro" id="IPR056708">
    <property type="entry name" value="DUF7806"/>
</dbReference>
<reference evidence="5 6" key="1">
    <citation type="submission" date="2024-11" db="EMBL/GenBank/DDBJ databases">
        <title>A near-complete genome assembly of Cinchona calisaya.</title>
        <authorList>
            <person name="Lian D.C."/>
            <person name="Zhao X.W."/>
            <person name="Wei L."/>
        </authorList>
    </citation>
    <scope>NUCLEOTIDE SEQUENCE [LARGE SCALE GENOMIC DNA]</scope>
    <source>
        <tissue evidence="5">Nenye</tissue>
    </source>
</reference>
<sequence>MTQQSVVLGKAIDKEIVAIAGRSFGGLEYPLLITSFEAGVPPPPSSSLNTTHTIPSLHTSSHHKPSFHAFSSQYHHPIPNLHGFESRSWISCCSSGNNGIGGRGFGRDGGTGPGSRLDMVLVVGIVAVGIVVAMVLVEVVGKGKETVSLATFEMETLYSKLYNKYSKLKKEKDMEMENLNRDQEKKFMNFVEASDEMIEFLRSENERLHNQVSELRSEIALVRSTKDEECIQYNRLLMAENQNNKKLSEEIERLHNLQREGRCCQASDEKVGEGPVDMPESSQVESYSSDVICTKKMRKRSRRSLNGSEDRLTPSATKEHEHVQLNRSADESCRETEANAAPPTYYQPASCKRKMNRSGIDVAANCMFQDLVEWVIGLKLSIIAQNEEFCVSALHPASGYSFSLTRVNNSNGEPELLYRALSLGTFERVAPEWMRDVLIFSTSMCPTFFQRVSRIIKLNH</sequence>
<dbReference type="PANTHER" id="PTHR35489">
    <property type="entry name" value="TITAN9"/>
    <property type="match status" value="1"/>
</dbReference>
<evidence type="ECO:0000256" key="3">
    <source>
        <dbReference type="SAM" id="Phobius"/>
    </source>
</evidence>